<dbReference type="InterPro" id="IPR036890">
    <property type="entry name" value="HATPase_C_sf"/>
</dbReference>
<evidence type="ECO:0000256" key="3">
    <source>
        <dbReference type="ARBA" id="ARBA00022543"/>
    </source>
</evidence>
<dbReference type="InterPro" id="IPR011102">
    <property type="entry name" value="Sig_transdc_His_kinase_HWE"/>
</dbReference>
<keyword evidence="12" id="KW-0675">Receptor</keyword>
<evidence type="ECO:0000256" key="9">
    <source>
        <dbReference type="ARBA" id="ARBA00022777"/>
    </source>
</evidence>
<keyword evidence="7" id="KW-0677">Repeat</keyword>
<proteinExistence type="predicted"/>
<dbReference type="SUPFAM" id="SSF55785">
    <property type="entry name" value="PYP-like sensor domain (PAS domain)"/>
    <property type="match status" value="1"/>
</dbReference>
<dbReference type="RefSeq" id="WP_386375139.1">
    <property type="nucleotide sequence ID" value="NZ_JBHUMP010000012.1"/>
</dbReference>
<dbReference type="Pfam" id="PF07536">
    <property type="entry name" value="HWE_HK"/>
    <property type="match status" value="1"/>
</dbReference>
<evidence type="ECO:0000313" key="14">
    <source>
        <dbReference type="EMBL" id="MFD2740601.1"/>
    </source>
</evidence>
<dbReference type="InterPro" id="IPR001610">
    <property type="entry name" value="PAC"/>
</dbReference>
<dbReference type="InterPro" id="IPR029016">
    <property type="entry name" value="GAF-like_dom_sf"/>
</dbReference>
<dbReference type="Pfam" id="PF01590">
    <property type="entry name" value="GAF"/>
    <property type="match status" value="1"/>
</dbReference>
<dbReference type="EMBL" id="JBHUMP010000012">
    <property type="protein sequence ID" value="MFD2740601.1"/>
    <property type="molecule type" value="Genomic_DNA"/>
</dbReference>
<dbReference type="SMART" id="SM00065">
    <property type="entry name" value="GAF"/>
    <property type="match status" value="1"/>
</dbReference>
<keyword evidence="5" id="KW-0716">Sensory transduction</keyword>
<keyword evidence="8" id="KW-0547">Nucleotide-binding</keyword>
<dbReference type="Gene3D" id="3.30.450.20">
    <property type="entry name" value="PAS domain"/>
    <property type="match status" value="1"/>
</dbReference>
<comment type="catalytic activity">
    <reaction evidence="1">
        <text>ATP + protein L-histidine = ADP + protein N-phospho-L-histidine.</text>
        <dbReference type="EC" id="2.7.13.3"/>
    </reaction>
</comment>
<keyword evidence="11" id="KW-0157">Chromophore</keyword>
<evidence type="ECO:0000259" key="13">
    <source>
        <dbReference type="PROSITE" id="PS50113"/>
    </source>
</evidence>
<dbReference type="PANTHER" id="PTHR41523">
    <property type="entry name" value="TWO-COMPONENT SYSTEM SENSOR PROTEIN"/>
    <property type="match status" value="1"/>
</dbReference>
<evidence type="ECO:0000256" key="12">
    <source>
        <dbReference type="ARBA" id="ARBA00023170"/>
    </source>
</evidence>
<feature type="domain" description="PAC" evidence="13">
    <location>
        <begin position="114"/>
        <end position="166"/>
    </location>
</feature>
<dbReference type="InterPro" id="IPR035965">
    <property type="entry name" value="PAS-like_dom_sf"/>
</dbReference>
<accession>A0ABW5U6F5</accession>
<dbReference type="Gene3D" id="3.30.565.10">
    <property type="entry name" value="Histidine kinase-like ATPase, C-terminal domain"/>
    <property type="match status" value="1"/>
</dbReference>
<dbReference type="SMART" id="SM00086">
    <property type="entry name" value="PAC"/>
    <property type="match status" value="1"/>
</dbReference>
<dbReference type="SUPFAM" id="SSF55874">
    <property type="entry name" value="ATPase domain of HSP90 chaperone/DNA topoisomerase II/histidine kinase"/>
    <property type="match status" value="1"/>
</dbReference>
<evidence type="ECO:0000256" key="6">
    <source>
        <dbReference type="ARBA" id="ARBA00022679"/>
    </source>
</evidence>
<sequence length="521" mass="57117">MRSPALPNIADASRSSQLKQAQAKIDELNRQLLAQVDDLTALLELAPIGIVFSDDPECRSLELNEYGCSLTGLPEFTTTPVNADPSYVIEQDGRPIAPEDLPLQQVWKTGKALHDFRGQFVGPGDHRFELLMSASPVHDVEGEIRRVIGVINDITPLVAAREDAESRARHHAYVAQLGKQSIADISAEQMIAELPDRLAELLSVDFAKVLLCLPGQDELELASSHGFDVPPGTRVGTGAQSQARYTLTMREPVTVEDLSTETRFNGPPLLRDAGVVSGLSVIIGDPDEPLGVLGVHTATARAFSDDDRSFLQSVSNVLAATLRRTAADRQKQLLLDELRHRVKNMLATVQSVTSLTLRGAGLDPEVKERLTNRIQTLALAHDLNFRRNDDVVDLAELVRIQIEPYDPNEERVTVRGRSACRLPPDVAIDMSMIVHELVTNAIKHGALAGDEGEVTITLDDGSQQQNRVRFEWRERHPRAQDPQTRAGSGTMLLKAIGAQPHFDVDWTMAENGLVCSVTVNL</sequence>
<evidence type="ECO:0000256" key="7">
    <source>
        <dbReference type="ARBA" id="ARBA00022737"/>
    </source>
</evidence>
<comment type="caution">
    <text evidence="14">The sequence shown here is derived from an EMBL/GenBank/DDBJ whole genome shotgun (WGS) entry which is preliminary data.</text>
</comment>
<keyword evidence="15" id="KW-1185">Reference proteome</keyword>
<dbReference type="SMART" id="SM00911">
    <property type="entry name" value="HWE_HK"/>
    <property type="match status" value="1"/>
</dbReference>
<evidence type="ECO:0000313" key="15">
    <source>
        <dbReference type="Proteomes" id="UP001597474"/>
    </source>
</evidence>
<dbReference type="Gene3D" id="3.30.450.40">
    <property type="match status" value="1"/>
</dbReference>
<evidence type="ECO:0000256" key="8">
    <source>
        <dbReference type="ARBA" id="ARBA00022741"/>
    </source>
</evidence>
<organism evidence="14 15">
    <name type="scientific">Sulfitobacter aestuarii</name>
    <dbReference type="NCBI Taxonomy" id="2161676"/>
    <lineage>
        <taxon>Bacteria</taxon>
        <taxon>Pseudomonadati</taxon>
        <taxon>Pseudomonadota</taxon>
        <taxon>Alphaproteobacteria</taxon>
        <taxon>Rhodobacterales</taxon>
        <taxon>Roseobacteraceae</taxon>
        <taxon>Sulfitobacter</taxon>
    </lineage>
</organism>
<keyword evidence="10" id="KW-0067">ATP-binding</keyword>
<keyword evidence="4" id="KW-0597">Phosphoprotein</keyword>
<reference evidence="15" key="1">
    <citation type="journal article" date="2019" name="Int. J. Syst. Evol. Microbiol.">
        <title>The Global Catalogue of Microorganisms (GCM) 10K type strain sequencing project: providing services to taxonomists for standard genome sequencing and annotation.</title>
        <authorList>
            <consortium name="The Broad Institute Genomics Platform"/>
            <consortium name="The Broad Institute Genome Sequencing Center for Infectious Disease"/>
            <person name="Wu L."/>
            <person name="Ma J."/>
        </authorList>
    </citation>
    <scope>NUCLEOTIDE SEQUENCE [LARGE SCALE GENOMIC DNA]</scope>
    <source>
        <strain evidence="15">TISTR 2562</strain>
    </source>
</reference>
<dbReference type="PANTHER" id="PTHR41523:SF8">
    <property type="entry name" value="ETHYLENE RESPONSE SENSOR PROTEIN"/>
    <property type="match status" value="1"/>
</dbReference>
<dbReference type="PROSITE" id="PS50113">
    <property type="entry name" value="PAC"/>
    <property type="match status" value="1"/>
</dbReference>
<dbReference type="InterPro" id="IPR000700">
    <property type="entry name" value="PAS-assoc_C"/>
</dbReference>
<keyword evidence="6 14" id="KW-0808">Transferase</keyword>
<dbReference type="EC" id="2.7.13.3" evidence="2"/>
<dbReference type="InterPro" id="IPR003018">
    <property type="entry name" value="GAF"/>
</dbReference>
<evidence type="ECO:0000256" key="1">
    <source>
        <dbReference type="ARBA" id="ARBA00000085"/>
    </source>
</evidence>
<evidence type="ECO:0000256" key="2">
    <source>
        <dbReference type="ARBA" id="ARBA00012438"/>
    </source>
</evidence>
<dbReference type="SUPFAM" id="SSF55781">
    <property type="entry name" value="GAF domain-like"/>
    <property type="match status" value="1"/>
</dbReference>
<evidence type="ECO:0000256" key="4">
    <source>
        <dbReference type="ARBA" id="ARBA00022553"/>
    </source>
</evidence>
<keyword evidence="3" id="KW-0600">Photoreceptor protein</keyword>
<evidence type="ECO:0000256" key="11">
    <source>
        <dbReference type="ARBA" id="ARBA00022991"/>
    </source>
</evidence>
<protein>
    <recommendedName>
        <fullName evidence="2">histidine kinase</fullName>
        <ecNumber evidence="2">2.7.13.3</ecNumber>
    </recommendedName>
</protein>
<dbReference type="Proteomes" id="UP001597474">
    <property type="component" value="Unassembled WGS sequence"/>
</dbReference>
<gene>
    <name evidence="14" type="ORF">ACFSUD_13520</name>
</gene>
<evidence type="ECO:0000256" key="5">
    <source>
        <dbReference type="ARBA" id="ARBA00022606"/>
    </source>
</evidence>
<evidence type="ECO:0000256" key="10">
    <source>
        <dbReference type="ARBA" id="ARBA00022840"/>
    </source>
</evidence>
<dbReference type="GO" id="GO:0004673">
    <property type="term" value="F:protein histidine kinase activity"/>
    <property type="evidence" value="ECO:0007669"/>
    <property type="project" value="UniProtKB-EC"/>
</dbReference>
<name>A0ABW5U6F5_9RHOB</name>
<keyword evidence="9 14" id="KW-0418">Kinase</keyword>